<keyword evidence="12" id="KW-1185">Reference proteome</keyword>
<dbReference type="GO" id="GO:0005730">
    <property type="term" value="C:nucleolus"/>
    <property type="evidence" value="ECO:0007669"/>
    <property type="project" value="UniProtKB-SubCell"/>
</dbReference>
<evidence type="ECO:0000256" key="2">
    <source>
        <dbReference type="ARBA" id="ARBA00004604"/>
    </source>
</evidence>
<dbReference type="GO" id="GO:0008312">
    <property type="term" value="F:7S RNA binding"/>
    <property type="evidence" value="ECO:0007669"/>
    <property type="project" value="InterPro"/>
</dbReference>
<dbReference type="InterPro" id="IPR038253">
    <property type="entry name" value="SRP68_N_sf"/>
</dbReference>
<keyword evidence="6" id="KW-0733">Signal recognition particle</keyword>
<evidence type="ECO:0000313" key="12">
    <source>
        <dbReference type="Proteomes" id="UP000823749"/>
    </source>
</evidence>
<keyword evidence="8" id="KW-0687">Ribonucleoprotein</keyword>
<organism evidence="11 12">
    <name type="scientific">Rhododendron griersonianum</name>
    <dbReference type="NCBI Taxonomy" id="479676"/>
    <lineage>
        <taxon>Eukaryota</taxon>
        <taxon>Viridiplantae</taxon>
        <taxon>Streptophyta</taxon>
        <taxon>Embryophyta</taxon>
        <taxon>Tracheophyta</taxon>
        <taxon>Spermatophyta</taxon>
        <taxon>Magnoliopsida</taxon>
        <taxon>eudicotyledons</taxon>
        <taxon>Gunneridae</taxon>
        <taxon>Pentapetalae</taxon>
        <taxon>asterids</taxon>
        <taxon>Ericales</taxon>
        <taxon>Ericaceae</taxon>
        <taxon>Ericoideae</taxon>
        <taxon>Rhodoreae</taxon>
        <taxon>Rhododendron</taxon>
    </lineage>
</organism>
<dbReference type="GO" id="GO:0005047">
    <property type="term" value="F:signal recognition particle binding"/>
    <property type="evidence" value="ECO:0007669"/>
    <property type="project" value="InterPro"/>
</dbReference>
<evidence type="ECO:0000256" key="7">
    <source>
        <dbReference type="ARBA" id="ARBA00023242"/>
    </source>
</evidence>
<evidence type="ECO:0000313" key="11">
    <source>
        <dbReference type="EMBL" id="KAG5537296.1"/>
    </source>
</evidence>
<evidence type="ECO:0000256" key="5">
    <source>
        <dbReference type="ARBA" id="ARBA00022884"/>
    </source>
</evidence>
<accession>A0AAV6J8A2</accession>
<dbReference type="InterPro" id="IPR026258">
    <property type="entry name" value="SRP68"/>
</dbReference>
<dbReference type="GO" id="GO:0006614">
    <property type="term" value="P:SRP-dependent cotranslational protein targeting to membrane"/>
    <property type="evidence" value="ECO:0007669"/>
    <property type="project" value="InterPro"/>
</dbReference>
<dbReference type="PROSITE" id="PS51257">
    <property type="entry name" value="PROKAR_LIPOPROTEIN"/>
    <property type="match status" value="1"/>
</dbReference>
<keyword evidence="5" id="KW-0694">RNA-binding</keyword>
<dbReference type="Pfam" id="PF16969">
    <property type="entry name" value="SRP68"/>
    <property type="match status" value="3"/>
</dbReference>
<evidence type="ECO:0000256" key="1">
    <source>
        <dbReference type="ARBA" id="ARBA00004496"/>
    </source>
</evidence>
<evidence type="ECO:0000256" key="9">
    <source>
        <dbReference type="ARBA" id="ARBA00029498"/>
    </source>
</evidence>
<protein>
    <recommendedName>
        <fullName evidence="9">Signal recognition particle subunit SRP68</fullName>
    </recommendedName>
</protein>
<evidence type="ECO:0000256" key="4">
    <source>
        <dbReference type="ARBA" id="ARBA00022490"/>
    </source>
</evidence>
<evidence type="ECO:0000256" key="3">
    <source>
        <dbReference type="ARBA" id="ARBA00009352"/>
    </source>
</evidence>
<dbReference type="PIRSF" id="PIRSF038995">
    <property type="entry name" value="SRP68"/>
    <property type="match status" value="1"/>
</dbReference>
<dbReference type="PANTHER" id="PTHR12860">
    <property type="entry name" value="SIGNAL RECOGNITION PARTICLE 68 KDA PROTEIN"/>
    <property type="match status" value="1"/>
</dbReference>
<dbReference type="AlphaFoldDB" id="A0AAV6J8A2"/>
<dbReference type="PANTHER" id="PTHR12860:SF0">
    <property type="entry name" value="SIGNAL RECOGNITION PARTICLE SUBUNIT SRP68"/>
    <property type="match status" value="1"/>
</dbReference>
<comment type="similarity">
    <text evidence="3">Belongs to the SRP68 family.</text>
</comment>
<dbReference type="CDD" id="cd15481">
    <property type="entry name" value="SRP68-RBD"/>
    <property type="match status" value="1"/>
</dbReference>
<sequence length="703" mass="79069">MPNLPTKRGRFLPLQIQIAASCPRRRDPESGESIHTPQRRRSEDAAAAAHGAVSKPPENTTETGIQEKDVAAMEIDESRPNGSDQISNPKFSINVLQLLKSSQMQHGLRFGDYTRYRFLHVVLYTAERAWSHAMEKRQLPDGPNARQRTYLIGRLRKAVKWAALFSELCAIKGDSRTSLEAEGPWKIVSGAVIEKARLGARLGEARREASLWCLTGVRRGEAYASYMRGNLLFEQDQNWDVALKSFKNARAVYEELGKYGDLENQVLCRERVEELEPSIRYCLHKIGESKIQTSELMHIGEMEGPALDLFKAKLEAVMDEARSQQAASMTEFHWLGHKFPISNAKTRVSILKAQDLEKDLHGPTGGSLPAEKRLVIFDKIFTAYHEARSCIRNDLVTAGNSENMKDDLSGLDKAIGAVLGQRTIERNQLLVTIAKSKLSKSRDDKIEKVTKPEELVRLYDLLLQVKNYLLCIFCLFLTFPIHPGILEIAATVLVAFIMSDNTGLDTCSYFLQNTADLSDLFSQKVIIEGLTNSQSFHRCFYLAKSYSSAGKRTEAYALYCRAGSLASDTLKKLQSLTSCDQAMMKELKMLYDDSRSNSCIEHATGIMEEEKAPEILSKKISTISLTGADKKEKYLTEKLDTYESAVGDSNTKGLPRIEAFPPPFQAIPRNPIVLDLAYNTMEFPSLENRMKKEKKGFIGRLWR</sequence>
<evidence type="ECO:0000256" key="8">
    <source>
        <dbReference type="ARBA" id="ARBA00023274"/>
    </source>
</evidence>
<dbReference type="GO" id="GO:0005786">
    <property type="term" value="C:signal recognition particle, endoplasmic reticulum targeting"/>
    <property type="evidence" value="ECO:0007669"/>
    <property type="project" value="UniProtKB-KW"/>
</dbReference>
<dbReference type="GO" id="GO:0030942">
    <property type="term" value="F:endoplasmic reticulum signal peptide binding"/>
    <property type="evidence" value="ECO:0007669"/>
    <property type="project" value="InterPro"/>
</dbReference>
<evidence type="ECO:0000256" key="6">
    <source>
        <dbReference type="ARBA" id="ARBA00023135"/>
    </source>
</evidence>
<dbReference type="EMBL" id="JACTNZ010000008">
    <property type="protein sequence ID" value="KAG5537296.1"/>
    <property type="molecule type" value="Genomic_DNA"/>
</dbReference>
<reference evidence="11" key="1">
    <citation type="submission" date="2020-08" db="EMBL/GenBank/DDBJ databases">
        <title>Plant Genome Project.</title>
        <authorList>
            <person name="Zhang R.-G."/>
        </authorList>
    </citation>
    <scope>NUCLEOTIDE SEQUENCE</scope>
    <source>
        <strain evidence="11">WSP0</strain>
        <tissue evidence="11">Leaf</tissue>
    </source>
</reference>
<comment type="subcellular location">
    <subcellularLocation>
        <location evidence="1">Cytoplasm</location>
    </subcellularLocation>
    <subcellularLocation>
        <location evidence="2">Nucleus</location>
        <location evidence="2">Nucleolus</location>
    </subcellularLocation>
</comment>
<gene>
    <name evidence="11" type="ORF">RHGRI_024667</name>
</gene>
<keyword evidence="7" id="KW-0539">Nucleus</keyword>
<dbReference type="Gene3D" id="1.10.3450.40">
    <property type="entry name" value="Signal recognition particle, SRP68 subunit, RNA-binding domain"/>
    <property type="match status" value="2"/>
</dbReference>
<evidence type="ECO:0000256" key="10">
    <source>
        <dbReference type="SAM" id="MobiDB-lite"/>
    </source>
</evidence>
<keyword evidence="4" id="KW-0963">Cytoplasm</keyword>
<proteinExistence type="inferred from homology"/>
<dbReference type="InterPro" id="IPR034652">
    <property type="entry name" value="SRP68-RBD"/>
</dbReference>
<comment type="caution">
    <text evidence="11">The sequence shown here is derived from an EMBL/GenBank/DDBJ whole genome shotgun (WGS) entry which is preliminary data.</text>
</comment>
<feature type="region of interest" description="Disordered" evidence="10">
    <location>
        <begin position="19"/>
        <end position="66"/>
    </location>
</feature>
<dbReference type="Proteomes" id="UP000823749">
    <property type="component" value="Chromosome 8"/>
</dbReference>
<name>A0AAV6J8A2_9ERIC</name>